<evidence type="ECO:0000256" key="2">
    <source>
        <dbReference type="ARBA" id="ARBA00022481"/>
    </source>
</evidence>
<protein>
    <recommendedName>
        <fullName evidence="4">Prokaryotic-type class I peptide chain release factors domain-containing protein</fullName>
    </recommendedName>
</protein>
<dbReference type="Proteomes" id="UP000230750">
    <property type="component" value="Unassembled WGS sequence"/>
</dbReference>
<dbReference type="PANTHER" id="PTHR43804:SF7">
    <property type="entry name" value="LD18447P"/>
    <property type="match status" value="1"/>
</dbReference>
<keyword evidence="6" id="KW-1185">Reference proteome</keyword>
<dbReference type="GO" id="GO:0005739">
    <property type="term" value="C:mitochondrion"/>
    <property type="evidence" value="ECO:0007669"/>
    <property type="project" value="TreeGrafter"/>
</dbReference>
<dbReference type="EMBL" id="MRZV01001374">
    <property type="protein sequence ID" value="PIK38318.1"/>
    <property type="molecule type" value="Genomic_DNA"/>
</dbReference>
<dbReference type="Gene3D" id="3.30.70.1660">
    <property type="match status" value="1"/>
</dbReference>
<reference evidence="5 6" key="1">
    <citation type="journal article" date="2017" name="PLoS Biol.">
        <title>The sea cucumber genome provides insights into morphological evolution and visceral regeneration.</title>
        <authorList>
            <person name="Zhang X."/>
            <person name="Sun L."/>
            <person name="Yuan J."/>
            <person name="Sun Y."/>
            <person name="Gao Y."/>
            <person name="Zhang L."/>
            <person name="Li S."/>
            <person name="Dai H."/>
            <person name="Hamel J.F."/>
            <person name="Liu C."/>
            <person name="Yu Y."/>
            <person name="Liu S."/>
            <person name="Lin W."/>
            <person name="Guo K."/>
            <person name="Jin S."/>
            <person name="Xu P."/>
            <person name="Storey K.B."/>
            <person name="Huan P."/>
            <person name="Zhang T."/>
            <person name="Zhou Y."/>
            <person name="Zhang J."/>
            <person name="Lin C."/>
            <person name="Li X."/>
            <person name="Xing L."/>
            <person name="Huo D."/>
            <person name="Sun M."/>
            <person name="Wang L."/>
            <person name="Mercier A."/>
            <person name="Li F."/>
            <person name="Yang H."/>
            <person name="Xiang J."/>
        </authorList>
    </citation>
    <scope>NUCLEOTIDE SEQUENCE [LARGE SCALE GENOMIC DNA]</scope>
    <source>
        <strain evidence="5">Shaxun</strain>
        <tissue evidence="5">Muscle</tissue>
    </source>
</reference>
<keyword evidence="3" id="KW-0732">Signal</keyword>
<dbReference type="SUPFAM" id="SSF75620">
    <property type="entry name" value="Release factor"/>
    <property type="match status" value="1"/>
</dbReference>
<feature type="domain" description="Prokaryotic-type class I peptide chain release factors" evidence="4">
    <location>
        <begin position="15"/>
        <end position="86"/>
    </location>
</feature>
<dbReference type="InterPro" id="IPR050057">
    <property type="entry name" value="Prokaryotic/Mito_RF"/>
</dbReference>
<evidence type="ECO:0000256" key="1">
    <source>
        <dbReference type="ARBA" id="ARBA00010835"/>
    </source>
</evidence>
<dbReference type="Pfam" id="PF00472">
    <property type="entry name" value="RF-1"/>
    <property type="match status" value="1"/>
</dbReference>
<dbReference type="InterPro" id="IPR000352">
    <property type="entry name" value="Pep_chain_release_fac_I"/>
</dbReference>
<comment type="caution">
    <text evidence="5">The sequence shown here is derived from an EMBL/GenBank/DDBJ whole genome shotgun (WGS) entry which is preliminary data.</text>
</comment>
<evidence type="ECO:0000313" key="6">
    <source>
        <dbReference type="Proteomes" id="UP000230750"/>
    </source>
</evidence>
<organism evidence="5 6">
    <name type="scientific">Stichopus japonicus</name>
    <name type="common">Sea cucumber</name>
    <dbReference type="NCBI Taxonomy" id="307972"/>
    <lineage>
        <taxon>Eukaryota</taxon>
        <taxon>Metazoa</taxon>
        <taxon>Echinodermata</taxon>
        <taxon>Eleutherozoa</taxon>
        <taxon>Echinozoa</taxon>
        <taxon>Holothuroidea</taxon>
        <taxon>Aspidochirotacea</taxon>
        <taxon>Aspidochirotida</taxon>
        <taxon>Stichopodidae</taxon>
        <taxon>Apostichopus</taxon>
    </lineage>
</organism>
<dbReference type="AlphaFoldDB" id="A0A2G8JRI0"/>
<dbReference type="Gene3D" id="3.30.160.20">
    <property type="match status" value="1"/>
</dbReference>
<comment type="similarity">
    <text evidence="1">Belongs to the prokaryotic/mitochondrial release factor family.</text>
</comment>
<feature type="signal peptide" evidence="3">
    <location>
        <begin position="1"/>
        <end position="20"/>
    </location>
</feature>
<proteinExistence type="inferred from homology"/>
<sequence length="137" mass="15709">MSSEVLSSFLASLMSTGIVAECQQERSQIKNKQIAMQLLQAKIYSRQLDQQMRAEQVLRKQQVGSSARSEKIRTYNFAQDRITDHRLGASVHGMEAFLSGGELLEEMTDRLVEQRMEEILRFEVEEFIRSGRQGNPL</sequence>
<dbReference type="OrthoDB" id="2019491at2759"/>
<evidence type="ECO:0000313" key="5">
    <source>
        <dbReference type="EMBL" id="PIK38318.1"/>
    </source>
</evidence>
<name>A0A2G8JRI0_STIJA</name>
<gene>
    <name evidence="5" type="ORF">BSL78_24851</name>
</gene>
<dbReference type="PANTHER" id="PTHR43804">
    <property type="entry name" value="LD18447P"/>
    <property type="match status" value="1"/>
</dbReference>
<evidence type="ECO:0000259" key="4">
    <source>
        <dbReference type="Pfam" id="PF00472"/>
    </source>
</evidence>
<accession>A0A2G8JRI0</accession>
<dbReference type="InterPro" id="IPR045853">
    <property type="entry name" value="Pep_chain_release_fac_I_sf"/>
</dbReference>
<evidence type="ECO:0000256" key="3">
    <source>
        <dbReference type="SAM" id="SignalP"/>
    </source>
</evidence>
<dbReference type="STRING" id="307972.A0A2G8JRI0"/>
<dbReference type="GO" id="GO:0070126">
    <property type="term" value="P:mitochondrial translational termination"/>
    <property type="evidence" value="ECO:0007669"/>
    <property type="project" value="TreeGrafter"/>
</dbReference>
<keyword evidence="2" id="KW-0488">Methylation</keyword>
<feature type="chain" id="PRO_5013923460" description="Prokaryotic-type class I peptide chain release factors domain-containing protein" evidence="3">
    <location>
        <begin position="21"/>
        <end position="137"/>
    </location>
</feature>
<dbReference type="GO" id="GO:0003747">
    <property type="term" value="F:translation release factor activity"/>
    <property type="evidence" value="ECO:0007669"/>
    <property type="project" value="InterPro"/>
</dbReference>